<gene>
    <name evidence="2" type="ORF">TCIL3000_0_37840</name>
</gene>
<dbReference type="EMBL" id="CAEQ01000960">
    <property type="protein sequence ID" value="CCD12965.1"/>
    <property type="molecule type" value="Genomic_DNA"/>
</dbReference>
<reference evidence="2 3" key="2">
    <citation type="journal article" date="2012" name="Proc. Natl. Acad. Sci. U.S.A.">
        <title>Antigenic diversity is generated by distinct evolutionary mechanisms in African trypanosome species.</title>
        <authorList>
            <person name="Jackson A.P."/>
            <person name="Berry A."/>
            <person name="Aslett M."/>
            <person name="Allison H.C."/>
            <person name="Burton P."/>
            <person name="Vavrova-Anderson J."/>
            <person name="Brown R."/>
            <person name="Browne H."/>
            <person name="Corton N."/>
            <person name="Hauser H."/>
            <person name="Gamble J."/>
            <person name="Gilderthorp R."/>
            <person name="Marcello L."/>
            <person name="McQuillan J."/>
            <person name="Otto T.D."/>
            <person name="Quail M.A."/>
            <person name="Sanders M.J."/>
            <person name="van Tonder A."/>
            <person name="Ginger M.L."/>
            <person name="Field M.C."/>
            <person name="Barry J.D."/>
            <person name="Hertz-Fowler C."/>
            <person name="Berriman M."/>
        </authorList>
    </citation>
    <scope>NUCLEOTIDE SEQUENCE [LARGE SCALE GENOMIC DNA]</scope>
    <source>
        <strain evidence="2 3">IL3000</strain>
    </source>
</reference>
<protein>
    <submittedName>
        <fullName evidence="2">WGS project CAEQ00000000 data, annotated contig 1547</fullName>
    </submittedName>
</protein>
<evidence type="ECO:0000313" key="2">
    <source>
        <dbReference type="EMBL" id="CCD12965.1"/>
    </source>
</evidence>
<dbReference type="Proteomes" id="UP000000702">
    <property type="component" value="Unassembled WGS sequence"/>
</dbReference>
<evidence type="ECO:0000313" key="3">
    <source>
        <dbReference type="Proteomes" id="UP000000702"/>
    </source>
</evidence>
<dbReference type="VEuPathDB" id="TriTrypDB:TcIL3000_0_37840"/>
<dbReference type="OMA" id="QGDYGGQ"/>
<keyword evidence="3" id="KW-1185">Reference proteome</keyword>
<accession>F9W707</accession>
<dbReference type="AlphaFoldDB" id="F9W707"/>
<comment type="caution">
    <text evidence="2">The sequence shown here is derived from an EMBL/GenBank/DDBJ whole genome shotgun (WGS) entry which is preliminary data.</text>
</comment>
<sequence length="589" mass="65602">MVTGLWGTRKIMVTGVVGPREDYGDRRGGTQGDYGDRRGGNQGDYVDRRGGNQGDYGARDRRSCNDCEAPTAFVGEIFDEQSAKSLFELKRQFKLSKSEKERREIQRSARRLVRRARVDPSTQDEKSVTLLLNCAAMFRCYPHTEGIKQATDWMRKNIDGLSPQNIALFANAVGALWVMDSETILVNEISPAAEAVYRQMRSVELVMILQAFQRGKIVENSSLQISMLQQLLSLVPQMPIPQLTTLAGVLVDTPLRKSDEASWRGAVDTVVSLAVSSVEKMHSRETISLLKAAPRLDVMEKHSLQLIERAIGTAGFHTDEQVGELFEAVATYRGQQKPCSGELNEKLDELISVLWTRLQKVAPFADAVSATAIMRWARLSGVDVPRDILDVLVQAVKRELPYHRFTFRRVALLGEALALQNASAKELLYLLGDYCIGKRPTRGDRGGRDVDDDDHPQVDVRMDIYSRFLGDLTRARLALENAYSANTDNGEPGESVCSTLPQRLEASVMSASPREVLKSLQVIFTAEDCSLRNRASDDKIIALAEERVVKEGASFMEDLRKATVEKFVTAVKTIPRAEKMIDVLTSCVK</sequence>
<reference evidence="3" key="1">
    <citation type="submission" date="2011-07" db="EMBL/GenBank/DDBJ databases">
        <title>Divergent evolution of antigenic variation in African trypanosomes.</title>
        <authorList>
            <person name="Jackson A.P."/>
            <person name="Berry A."/>
            <person name="Allison H.C."/>
            <person name="Burton P."/>
            <person name="Anderson J."/>
            <person name="Aslett M."/>
            <person name="Brown R."/>
            <person name="Corton N."/>
            <person name="Harris D."/>
            <person name="Hauser H."/>
            <person name="Gamble J."/>
            <person name="Gilderthorp R."/>
            <person name="McQuillan J."/>
            <person name="Quail M.A."/>
            <person name="Sanders M."/>
            <person name="Van Tonder A."/>
            <person name="Ginger M.L."/>
            <person name="Donelson J.E."/>
            <person name="Field M.C."/>
            <person name="Barry J.D."/>
            <person name="Berriman M."/>
            <person name="Hertz-Fowler C."/>
        </authorList>
    </citation>
    <scope>NUCLEOTIDE SEQUENCE [LARGE SCALE GENOMIC DNA]</scope>
    <source>
        <strain evidence="3">IL3000</strain>
    </source>
</reference>
<proteinExistence type="predicted"/>
<feature type="region of interest" description="Disordered" evidence="1">
    <location>
        <begin position="19"/>
        <end position="62"/>
    </location>
</feature>
<organism evidence="2 3">
    <name type="scientific">Trypanosoma congolense (strain IL3000)</name>
    <dbReference type="NCBI Taxonomy" id="1068625"/>
    <lineage>
        <taxon>Eukaryota</taxon>
        <taxon>Discoba</taxon>
        <taxon>Euglenozoa</taxon>
        <taxon>Kinetoplastea</taxon>
        <taxon>Metakinetoplastina</taxon>
        <taxon>Trypanosomatida</taxon>
        <taxon>Trypanosomatidae</taxon>
        <taxon>Trypanosoma</taxon>
        <taxon>Nannomonas</taxon>
    </lineage>
</organism>
<name>F9W707_TRYCI</name>
<feature type="compositionally biased region" description="Basic and acidic residues" evidence="1">
    <location>
        <begin position="19"/>
        <end position="50"/>
    </location>
</feature>
<evidence type="ECO:0000256" key="1">
    <source>
        <dbReference type="SAM" id="MobiDB-lite"/>
    </source>
</evidence>